<dbReference type="EMBL" id="NKHZ01000010">
    <property type="protein sequence ID" value="PNS21747.1"/>
    <property type="molecule type" value="Genomic_DNA"/>
</dbReference>
<evidence type="ECO:0000259" key="1">
    <source>
        <dbReference type="PROSITE" id="PS50097"/>
    </source>
</evidence>
<dbReference type="InterPro" id="IPR000210">
    <property type="entry name" value="BTB/POZ_dom"/>
</dbReference>
<name>A0A2K1R367_9PEZI</name>
<dbReference type="Pfam" id="PF00651">
    <property type="entry name" value="BTB"/>
    <property type="match status" value="1"/>
</dbReference>
<reference evidence="2 3" key="1">
    <citation type="submission" date="2017-06" db="EMBL/GenBank/DDBJ databases">
        <title>Draft genome sequence of a variant of Elsinoe murrayae.</title>
        <authorList>
            <person name="Cheng Q."/>
        </authorList>
    </citation>
    <scope>NUCLEOTIDE SEQUENCE [LARGE SCALE GENOMIC DNA]</scope>
    <source>
        <strain evidence="2 3">CQ-2017a</strain>
    </source>
</reference>
<sequence>MRLTPIDIQRNRQTARKQVYGSRLLSTWGSFVTIIVGEDEAPFSAHAHILRRRSPFFAAALSDRWNSSSEELTPIELPEDDPKVFDTFLGWAYTSKVFSELNSGWVTTEPTPENMDRWVYLVPSCRQV</sequence>
<dbReference type="Proteomes" id="UP000243797">
    <property type="component" value="Unassembled WGS sequence"/>
</dbReference>
<evidence type="ECO:0000313" key="3">
    <source>
        <dbReference type="Proteomes" id="UP000243797"/>
    </source>
</evidence>
<evidence type="ECO:0000313" key="2">
    <source>
        <dbReference type="EMBL" id="PNS21747.1"/>
    </source>
</evidence>
<dbReference type="OrthoDB" id="1022638at2759"/>
<dbReference type="PANTHER" id="PTHR47843:SF3">
    <property type="entry name" value="BTB DOMAIN-CONTAINING PROTEIN"/>
    <property type="match status" value="1"/>
</dbReference>
<dbReference type="Gene3D" id="3.30.710.10">
    <property type="entry name" value="Potassium Channel Kv1.1, Chain A"/>
    <property type="match status" value="1"/>
</dbReference>
<dbReference type="PANTHER" id="PTHR47843">
    <property type="entry name" value="BTB DOMAIN-CONTAINING PROTEIN-RELATED"/>
    <property type="match status" value="1"/>
</dbReference>
<protein>
    <recommendedName>
        <fullName evidence="1">BTB domain-containing protein</fullName>
    </recommendedName>
</protein>
<dbReference type="CDD" id="cd18186">
    <property type="entry name" value="BTB_POZ_ZBTB_KLHL-like"/>
    <property type="match status" value="1"/>
</dbReference>
<dbReference type="PROSITE" id="PS50097">
    <property type="entry name" value="BTB"/>
    <property type="match status" value="1"/>
</dbReference>
<proteinExistence type="predicted"/>
<comment type="caution">
    <text evidence="2">The sequence shown here is derived from an EMBL/GenBank/DDBJ whole genome shotgun (WGS) entry which is preliminary data.</text>
</comment>
<dbReference type="InParanoid" id="A0A2K1R367"/>
<accession>A0A2K1R367</accession>
<dbReference type="SUPFAM" id="SSF54695">
    <property type="entry name" value="POZ domain"/>
    <property type="match status" value="1"/>
</dbReference>
<feature type="domain" description="BTB" evidence="1">
    <location>
        <begin position="30"/>
        <end position="101"/>
    </location>
</feature>
<keyword evidence="3" id="KW-1185">Reference proteome</keyword>
<dbReference type="AlphaFoldDB" id="A0A2K1R367"/>
<dbReference type="InterPro" id="IPR011333">
    <property type="entry name" value="SKP1/BTB/POZ_sf"/>
</dbReference>
<organism evidence="2 3">
    <name type="scientific">Sphaceloma murrayae</name>
    <dbReference type="NCBI Taxonomy" id="2082308"/>
    <lineage>
        <taxon>Eukaryota</taxon>
        <taxon>Fungi</taxon>
        <taxon>Dikarya</taxon>
        <taxon>Ascomycota</taxon>
        <taxon>Pezizomycotina</taxon>
        <taxon>Dothideomycetes</taxon>
        <taxon>Dothideomycetidae</taxon>
        <taxon>Myriangiales</taxon>
        <taxon>Elsinoaceae</taxon>
        <taxon>Sphaceloma</taxon>
    </lineage>
</organism>
<gene>
    <name evidence="2" type="ORF">CAC42_1601</name>
</gene>